<feature type="domain" description="Predicted DNA-binding protein ribbon-helix-helix" evidence="1">
    <location>
        <begin position="4"/>
        <end position="40"/>
    </location>
</feature>
<dbReference type="InterPro" id="IPR038733">
    <property type="entry name" value="Predicted_DNA_bind_prot_RHH"/>
</dbReference>
<dbReference type="AlphaFoldDB" id="A0A1H5UPJ4"/>
<dbReference type="GO" id="GO:0006355">
    <property type="term" value="P:regulation of DNA-templated transcription"/>
    <property type="evidence" value="ECO:0007669"/>
    <property type="project" value="InterPro"/>
</dbReference>
<keyword evidence="3" id="KW-1185">Reference proteome</keyword>
<dbReference type="EMBL" id="FNVR01000005">
    <property type="protein sequence ID" value="SEF76969.1"/>
    <property type="molecule type" value="Genomic_DNA"/>
</dbReference>
<accession>A0A1H5UPJ4</accession>
<dbReference type="Gene3D" id="1.10.1220.10">
    <property type="entry name" value="Met repressor-like"/>
    <property type="match status" value="1"/>
</dbReference>
<dbReference type="Pfam" id="PF12651">
    <property type="entry name" value="RHH_3"/>
    <property type="match status" value="1"/>
</dbReference>
<dbReference type="OrthoDB" id="826419at2"/>
<organism evidence="2 3">
    <name type="scientific">Algoriphagus boritolerans DSM 17298 = JCM 18970</name>
    <dbReference type="NCBI Taxonomy" id="1120964"/>
    <lineage>
        <taxon>Bacteria</taxon>
        <taxon>Pseudomonadati</taxon>
        <taxon>Bacteroidota</taxon>
        <taxon>Cytophagia</taxon>
        <taxon>Cytophagales</taxon>
        <taxon>Cyclobacteriaceae</taxon>
        <taxon>Algoriphagus</taxon>
    </lineage>
</organism>
<evidence type="ECO:0000313" key="2">
    <source>
        <dbReference type="EMBL" id="SEF76969.1"/>
    </source>
</evidence>
<evidence type="ECO:0000313" key="3">
    <source>
        <dbReference type="Proteomes" id="UP000236736"/>
    </source>
</evidence>
<dbReference type="Proteomes" id="UP000236736">
    <property type="component" value="Unassembled WGS sequence"/>
</dbReference>
<sequence length="80" mass="9248">MATFTSTLPDDLLQRLADYAKKLSLPKNKLMENALNLYLDHLKRAEYVKSYRQAAQDEDILLLAEEGMGDYLKQIENEAR</sequence>
<name>A0A1H5UPJ4_9BACT</name>
<proteinExistence type="predicted"/>
<dbReference type="RefSeq" id="WP_103923983.1">
    <property type="nucleotide sequence ID" value="NZ_BBFN01000044.1"/>
</dbReference>
<evidence type="ECO:0000259" key="1">
    <source>
        <dbReference type="Pfam" id="PF12651"/>
    </source>
</evidence>
<reference evidence="3" key="1">
    <citation type="submission" date="2016-10" db="EMBL/GenBank/DDBJ databases">
        <authorList>
            <person name="Varghese N."/>
            <person name="Submissions S."/>
        </authorList>
    </citation>
    <scope>NUCLEOTIDE SEQUENCE [LARGE SCALE GENOMIC DNA]</scope>
    <source>
        <strain evidence="3">DSM 17298</strain>
    </source>
</reference>
<protein>
    <submittedName>
        <fullName evidence="2">Ribbon-helix-helix domain-containing protein</fullName>
    </submittedName>
</protein>
<gene>
    <name evidence="2" type="ORF">SAMN03080598_01302</name>
</gene>
<dbReference type="InterPro" id="IPR013321">
    <property type="entry name" value="Arc_rbn_hlx_hlx"/>
</dbReference>
<dbReference type="STRING" id="1120964.GCA_001313265_06419"/>